<evidence type="ECO:0000313" key="6">
    <source>
        <dbReference type="EMBL" id="QPQ90968.1"/>
    </source>
</evidence>
<evidence type="ECO:0000256" key="2">
    <source>
        <dbReference type="ARBA" id="ARBA00023002"/>
    </source>
</evidence>
<dbReference type="PROSITE" id="PS00687">
    <property type="entry name" value="ALDEHYDE_DEHYDR_GLU"/>
    <property type="match status" value="1"/>
</dbReference>
<dbReference type="RefSeq" id="WP_012732976.1">
    <property type="nucleotide sequence ID" value="NZ_CP021075.1"/>
</dbReference>
<protein>
    <submittedName>
        <fullName evidence="6">Aldehyde dehydrogenase family protein</fullName>
    </submittedName>
</protein>
<dbReference type="AlphaFoldDB" id="A0AAQ0BRC7"/>
<dbReference type="PANTHER" id="PTHR11699">
    <property type="entry name" value="ALDEHYDE DEHYDROGENASE-RELATED"/>
    <property type="match status" value="1"/>
</dbReference>
<accession>A0AAQ0BRC7</accession>
<feature type="domain" description="Aldehyde dehydrogenase" evidence="5">
    <location>
        <begin position="15"/>
        <end position="475"/>
    </location>
</feature>
<dbReference type="EMBL" id="CP065600">
    <property type="protein sequence ID" value="QPQ90968.1"/>
    <property type="molecule type" value="Genomic_DNA"/>
</dbReference>
<dbReference type="Proteomes" id="UP000594892">
    <property type="component" value="Chromosome 1"/>
</dbReference>
<evidence type="ECO:0000259" key="5">
    <source>
        <dbReference type="Pfam" id="PF00171"/>
    </source>
</evidence>
<gene>
    <name evidence="6" type="ORF">I6H06_04375</name>
    <name evidence="7" type="ORF">NFI99_00405</name>
</gene>
<dbReference type="InterPro" id="IPR015590">
    <property type="entry name" value="Aldehyde_DH_dom"/>
</dbReference>
<dbReference type="InterPro" id="IPR016163">
    <property type="entry name" value="Ald_DH_C"/>
</dbReference>
<dbReference type="GeneID" id="45693629"/>
<dbReference type="Proteomes" id="UP001056386">
    <property type="component" value="Chromosome 2"/>
</dbReference>
<dbReference type="InterPro" id="IPR016162">
    <property type="entry name" value="Ald_DH_N"/>
</dbReference>
<organism evidence="6 8">
    <name type="scientific">Burkholderia glumae</name>
    <name type="common">Pseudomonas glumae</name>
    <dbReference type="NCBI Taxonomy" id="337"/>
    <lineage>
        <taxon>Bacteria</taxon>
        <taxon>Pseudomonadati</taxon>
        <taxon>Pseudomonadota</taxon>
        <taxon>Betaproteobacteria</taxon>
        <taxon>Burkholderiales</taxon>
        <taxon>Burkholderiaceae</taxon>
        <taxon>Burkholderia</taxon>
    </lineage>
</organism>
<dbReference type="PROSITE" id="PS00070">
    <property type="entry name" value="ALDEHYDE_DEHYDR_CYS"/>
    <property type="match status" value="1"/>
</dbReference>
<dbReference type="Pfam" id="PF00171">
    <property type="entry name" value="Aldedh"/>
    <property type="match status" value="1"/>
</dbReference>
<sequence length="479" mass="51421">MHLDNFINGRFVGNANGERFVKLEPATGQPMASAAASSEADVDAAVKAARDAFETRWRACTGSDRARALLRLADLVERDAELFAELLSREQGRASFEIRMMDVPMTVDTLRYFAGWADKLEGRTIPTAGSMGRPTLNYTETEPLGVIAQIIPWNAPLMICAWKLAPALAAGCTVVIKPSEDAPVALTHLMKLVADAGIPDGVVNLVHGIGPTAGRALVTHADVARVSFTGSTEVGRSITRDLAGTFRPVTLELGGKAAQVLFEDADLPRALQGLMMGLYANQGQTCAAGSRILVHRSLYRTVAEQLAAASDAIALGDPRSPDTQMGALINQRHQQRVKHYIERGLQEGAQRICGTRAVPPQGFFVAPTLFTSDDPSSTLARQEIFGPVGVIIPFDQDDEAIAIANSTVYALSASLWTQDLSRAHRLARQVDVGAVAVNCWSPLDPRLAWGGHKDSGIGHDLSRRAVEACLREKTVTVSL</sequence>
<dbReference type="SUPFAM" id="SSF53720">
    <property type="entry name" value="ALDH-like"/>
    <property type="match status" value="1"/>
</dbReference>
<evidence type="ECO:0000256" key="1">
    <source>
        <dbReference type="ARBA" id="ARBA00009986"/>
    </source>
</evidence>
<keyword evidence="2 4" id="KW-0560">Oxidoreductase</keyword>
<evidence type="ECO:0000313" key="8">
    <source>
        <dbReference type="Proteomes" id="UP000594892"/>
    </source>
</evidence>
<dbReference type="InterPro" id="IPR016160">
    <property type="entry name" value="Ald_DH_CS_CYS"/>
</dbReference>
<dbReference type="Gene3D" id="3.40.605.10">
    <property type="entry name" value="Aldehyde Dehydrogenase, Chain A, domain 1"/>
    <property type="match status" value="1"/>
</dbReference>
<proteinExistence type="inferred from homology"/>
<evidence type="ECO:0000313" key="9">
    <source>
        <dbReference type="Proteomes" id="UP001056386"/>
    </source>
</evidence>
<name>A0AAQ0BRC7_BURGL</name>
<dbReference type="InterPro" id="IPR016161">
    <property type="entry name" value="Ald_DH/histidinol_DH"/>
</dbReference>
<reference evidence="7" key="2">
    <citation type="submission" date="2022-06" db="EMBL/GenBank/DDBJ databases">
        <title>Draft genome sequence of Burkholderia glumae strain GR20004 isolated from rice panicle showing bacterial panicle blight.</title>
        <authorList>
            <person name="Choi S.Y."/>
            <person name="Lee Y.H."/>
        </authorList>
    </citation>
    <scope>NUCLEOTIDE SEQUENCE</scope>
    <source>
        <strain evidence="7">GR20004</strain>
    </source>
</reference>
<dbReference type="EMBL" id="CP099583">
    <property type="protein sequence ID" value="USS42992.1"/>
    <property type="molecule type" value="Genomic_DNA"/>
</dbReference>
<dbReference type="Gene3D" id="3.40.309.10">
    <property type="entry name" value="Aldehyde Dehydrogenase, Chain A, domain 2"/>
    <property type="match status" value="1"/>
</dbReference>
<feature type="active site" evidence="3">
    <location>
        <position position="252"/>
    </location>
</feature>
<evidence type="ECO:0000313" key="7">
    <source>
        <dbReference type="EMBL" id="USS42992.1"/>
    </source>
</evidence>
<comment type="similarity">
    <text evidence="1 4">Belongs to the aldehyde dehydrogenase family.</text>
</comment>
<reference evidence="6 8" key="1">
    <citation type="submission" date="2020-12" db="EMBL/GenBank/DDBJ databases">
        <title>FDA dAtabase for Regulatory Grade micrObial Sequences (FDA-ARGOS): Supporting development and validation of Infectious Disease Dx tests.</title>
        <authorList>
            <person name="Minogue T."/>
            <person name="Wolcott M."/>
            <person name="Wasieloski L."/>
            <person name="Aguilar W."/>
            <person name="Moore D."/>
            <person name="Jaissle J."/>
            <person name="Tallon L."/>
            <person name="Sadzewicz L."/>
            <person name="Zhao X."/>
            <person name="Boylan J."/>
            <person name="Ott S."/>
            <person name="Bowen H."/>
            <person name="Vavikolanu K."/>
            <person name="Mehta A."/>
            <person name="Aluvathingal J."/>
            <person name="Nadendla S."/>
            <person name="Yan Y."/>
            <person name="Sichtig H."/>
        </authorList>
    </citation>
    <scope>NUCLEOTIDE SEQUENCE [LARGE SCALE GENOMIC DNA]</scope>
    <source>
        <strain evidence="6 8">FDAARGOS_949</strain>
    </source>
</reference>
<evidence type="ECO:0000256" key="3">
    <source>
        <dbReference type="PROSITE-ProRule" id="PRU10007"/>
    </source>
</evidence>
<dbReference type="GO" id="GO:0016620">
    <property type="term" value="F:oxidoreductase activity, acting on the aldehyde or oxo group of donors, NAD or NADP as acceptor"/>
    <property type="evidence" value="ECO:0007669"/>
    <property type="project" value="InterPro"/>
</dbReference>
<evidence type="ECO:0000256" key="4">
    <source>
        <dbReference type="RuleBase" id="RU003345"/>
    </source>
</evidence>
<dbReference type="FunFam" id="3.40.309.10:FF:000012">
    <property type="entry name" value="Betaine aldehyde dehydrogenase"/>
    <property type="match status" value="1"/>
</dbReference>
<keyword evidence="9" id="KW-1185">Reference proteome</keyword>
<dbReference type="FunFam" id="3.40.605.10:FF:000007">
    <property type="entry name" value="NAD/NADP-dependent betaine aldehyde dehydrogenase"/>
    <property type="match status" value="1"/>
</dbReference>
<dbReference type="InterPro" id="IPR029510">
    <property type="entry name" value="Ald_DH_CS_GLU"/>
</dbReference>